<dbReference type="PANTHER" id="PTHR37423">
    <property type="entry name" value="SOLUBLE LYTIC MUREIN TRANSGLYCOSYLASE-RELATED"/>
    <property type="match status" value="1"/>
</dbReference>
<feature type="domain" description="Bacteriophage tail tape measure N-terminal" evidence="5">
    <location>
        <begin position="136"/>
        <end position="341"/>
    </location>
</feature>
<dbReference type="Proteomes" id="UP001589865">
    <property type="component" value="Unassembled WGS sequence"/>
</dbReference>
<protein>
    <submittedName>
        <fullName evidence="6">Transglycosylase SLT domain-containing protein</fullName>
    </submittedName>
</protein>
<evidence type="ECO:0000259" key="4">
    <source>
        <dbReference type="Pfam" id="PF01464"/>
    </source>
</evidence>
<feature type="domain" description="Transglycosylase SLT" evidence="4">
    <location>
        <begin position="474"/>
        <end position="576"/>
    </location>
</feature>
<dbReference type="Gene3D" id="1.10.530.10">
    <property type="match status" value="1"/>
</dbReference>
<accession>A0ABV6JZ04</accession>
<dbReference type="EMBL" id="JBHLUN010000029">
    <property type="protein sequence ID" value="MFC0410966.1"/>
    <property type="molecule type" value="Genomic_DNA"/>
</dbReference>
<evidence type="ECO:0000313" key="7">
    <source>
        <dbReference type="Proteomes" id="UP001589865"/>
    </source>
</evidence>
<evidence type="ECO:0000256" key="3">
    <source>
        <dbReference type="SAM" id="Coils"/>
    </source>
</evidence>
<dbReference type="InterPro" id="IPR008258">
    <property type="entry name" value="Transglycosylase_SLT_dom_1"/>
</dbReference>
<organism evidence="6 7">
    <name type="scientific">Roseomonas elaeocarpi</name>
    <dbReference type="NCBI Taxonomy" id="907779"/>
    <lineage>
        <taxon>Bacteria</taxon>
        <taxon>Pseudomonadati</taxon>
        <taxon>Pseudomonadota</taxon>
        <taxon>Alphaproteobacteria</taxon>
        <taxon>Acetobacterales</taxon>
        <taxon>Roseomonadaceae</taxon>
        <taxon>Roseomonas</taxon>
    </lineage>
</organism>
<evidence type="ECO:0000256" key="1">
    <source>
        <dbReference type="ARBA" id="ARBA00007734"/>
    </source>
</evidence>
<dbReference type="InterPro" id="IPR009628">
    <property type="entry name" value="Phage_tape_measure_N"/>
</dbReference>
<gene>
    <name evidence="6" type="ORF">ACFFGY_22200</name>
</gene>
<sequence>MATVSQVTEAVFTARFDNQVTAGADAAAKSMEGFTQALEVTEERVTRATRSTTALVKQFDPVTQAAARLTKAQRDLAEAQQKLTGDLAAGGEKAAAAERAIENLNERVTQARVRHEALKAAGSAAAKGLDEVSVAATKATGAFGLAGYQIRNLTAQVVDFSVQVLSGGGLFYPIIQQGPQAVDAVGGLKSAISILGQILTPTRLLVGGLAAAFVGSVVAAEQQERALLSLSTRLRATRADYATLAQTVDVNARVLAGSTDLSTSDARAAGVTLGGVSTYAGTQQDLRRLQQVAGDVAVMLGTTVPQAAEKMAAGLRRPAETARQLAASDLRTLDDATLRTIESLDNLGRRAEAGAVLMDALSRAAGSASDAQTPFQRALSEAEQAATRVWNAIRPLIVGLGTDLVHSIASGIEGIASLITKLQELSNSFSNSAIGKFLLSTDSGPASVLNRLANVTPGSVSVSNTSSASDIQAYIRQAVAGTNVPADFALAVAGRESNYRQQVDGRTYTSPAGAMGVMQLMPGTAAGLGVDATDAAQNIAGGIRYLGQLLEKYGGDQSLAAAAYNAGPGRVDKFLAGGGSLPAETWRYVQAVAPDRVQNGAVVPGGALSAAAGSIGITEERARAANVLPDSIRKQNELIAQTRGTLATPGLNTESQVRYNALLRDQLAALDALKTPEQRRQQDFQDRAAIMAEVAGGARDLKQAELTEVRQAEAEGRIPDVAGARAKKQSELNDALVDTVRQVGLDTDAQVARNRVVLQGNAAVQDAAVVAKAQTDALKTSAEGTADYANHVQILTRVYRAQQAQVNAGALLGSIKDTEQANEQLQLETSLITANTVEREKAIAAYKTERQIREAGADGTPEADRLRAASQQAAELRVQNQQLAASWQELQSFGTQAFDRIGGAVTEAFVNGKDSAVSFASVAKALLSEVIQLMLKLALINPLQNAVFGTNLGTLGGVAAAVGGASSTASAASATTASSGGFMGTLGSIGSLASLGSGLAKVGSFLGFGGASSTGAMSVAQLSANPIATGASLGPSAIPGAGGASFLGMTGTGAYLGGAGIGVAGGLLANSLLGGNKTNGMIGTGIGTVGGLIIGGPIGGAIGGTLGGALGGLFGARPSDKTGTYSMDLVSGVGTEGGLEGKKFSQENRDSAKTISDSITSMAEQLRTALGVSTTPLAYQVAVGGRDGISLQYADGTKYSYDASDSGTTALVKQAAQDIVKSMAAAASDDIQKIIAHSDDADTLLANVQWFSGTYKVLSATIEQNQTAAERFQTSLDTLNKPFDDAIAKASQLGLETAKLAENQASAVTAARAAQAATYDQAARTAQGRDYITSLEAVRTSYNDNAGLMRSLGRDPEALFNDQVTAILNQLDLGQLVDVSDAFAGWDDAVSSLATQTAANARATAAATAAQEAAATATSDQLTALQKLQSQSKVLTGYLDSQALNDNTLSPSAKLAEAQQQFSAAVDAARAAGPANADLSAVTSAASAVEQAGLLNYASSPQQAMLVQGIRSTVENLATGLGLPDFSDSLDQTLVVAQQSLAVQQDQVALLQQLLAEARLDRAERKARGG</sequence>
<dbReference type="Pfam" id="PF06791">
    <property type="entry name" value="TMP_2"/>
    <property type="match status" value="1"/>
</dbReference>
<evidence type="ECO:0000259" key="5">
    <source>
        <dbReference type="Pfam" id="PF06791"/>
    </source>
</evidence>
<dbReference type="Pfam" id="PF01464">
    <property type="entry name" value="SLT"/>
    <property type="match status" value="1"/>
</dbReference>
<comment type="similarity">
    <text evidence="1">Belongs to the transglycosylase Slt family.</text>
</comment>
<proteinExistence type="inferred from homology"/>
<dbReference type="RefSeq" id="WP_377046721.1">
    <property type="nucleotide sequence ID" value="NZ_JBHLUN010000029.1"/>
</dbReference>
<dbReference type="CDD" id="cd00254">
    <property type="entry name" value="LT-like"/>
    <property type="match status" value="1"/>
</dbReference>
<comment type="caution">
    <text evidence="6">The sequence shown here is derived from an EMBL/GenBank/DDBJ whole genome shotgun (WGS) entry which is preliminary data.</text>
</comment>
<evidence type="ECO:0000256" key="2">
    <source>
        <dbReference type="ARBA" id="ARBA00009387"/>
    </source>
</evidence>
<dbReference type="PANTHER" id="PTHR37423:SF2">
    <property type="entry name" value="MEMBRANE-BOUND LYTIC MUREIN TRANSGLYCOSYLASE C"/>
    <property type="match status" value="1"/>
</dbReference>
<feature type="coiled-coil region" evidence="3">
    <location>
        <begin position="62"/>
        <end position="121"/>
    </location>
</feature>
<name>A0ABV6JZ04_9PROT</name>
<dbReference type="InterPro" id="IPR023346">
    <property type="entry name" value="Lysozyme-like_dom_sf"/>
</dbReference>
<evidence type="ECO:0000313" key="6">
    <source>
        <dbReference type="EMBL" id="MFC0410966.1"/>
    </source>
</evidence>
<keyword evidence="7" id="KW-1185">Reference proteome</keyword>
<reference evidence="6 7" key="1">
    <citation type="submission" date="2024-09" db="EMBL/GenBank/DDBJ databases">
        <authorList>
            <person name="Sun Q."/>
            <person name="Mori K."/>
        </authorList>
    </citation>
    <scope>NUCLEOTIDE SEQUENCE [LARGE SCALE GENOMIC DNA]</scope>
    <source>
        <strain evidence="6 7">TBRC 5777</strain>
    </source>
</reference>
<keyword evidence="3" id="KW-0175">Coiled coil</keyword>
<dbReference type="SUPFAM" id="SSF53955">
    <property type="entry name" value="Lysozyme-like"/>
    <property type="match status" value="1"/>
</dbReference>
<comment type="similarity">
    <text evidence="2">Belongs to the virb1 family.</text>
</comment>